<proteinExistence type="predicted"/>
<gene>
    <name evidence="1" type="ORF">WN48_08055</name>
</gene>
<reference evidence="1 2" key="1">
    <citation type="submission" date="2015-07" db="EMBL/GenBank/DDBJ databases">
        <title>The genome of Eufriesea mexicana.</title>
        <authorList>
            <person name="Pan H."/>
            <person name="Kapheim K."/>
        </authorList>
    </citation>
    <scope>NUCLEOTIDE SEQUENCE [LARGE SCALE GENOMIC DNA]</scope>
    <source>
        <strain evidence="1">0111107269</strain>
        <tissue evidence="1">Whole body</tissue>
    </source>
</reference>
<organism evidence="1 2">
    <name type="scientific">Eufriesea mexicana</name>
    <dbReference type="NCBI Taxonomy" id="516756"/>
    <lineage>
        <taxon>Eukaryota</taxon>
        <taxon>Metazoa</taxon>
        <taxon>Ecdysozoa</taxon>
        <taxon>Arthropoda</taxon>
        <taxon>Hexapoda</taxon>
        <taxon>Insecta</taxon>
        <taxon>Pterygota</taxon>
        <taxon>Neoptera</taxon>
        <taxon>Endopterygota</taxon>
        <taxon>Hymenoptera</taxon>
        <taxon>Apocrita</taxon>
        <taxon>Aculeata</taxon>
        <taxon>Apoidea</taxon>
        <taxon>Anthophila</taxon>
        <taxon>Apidae</taxon>
        <taxon>Eufriesea</taxon>
    </lineage>
</organism>
<name>A0A310S857_9HYME</name>
<keyword evidence="2" id="KW-1185">Reference proteome</keyword>
<evidence type="ECO:0000313" key="2">
    <source>
        <dbReference type="Proteomes" id="UP000250275"/>
    </source>
</evidence>
<sequence length="87" mass="9759">MNLGNINITLHYTETVKLIAVIINTSVINSTSIVFQKAVHYEIIKKFLIEQLSEGYLILVSAVLQQIFVATVDTGQNAWTLQGRRLV</sequence>
<accession>A0A310S857</accession>
<dbReference type="EMBL" id="KQ764881">
    <property type="protein sequence ID" value="OAD54341.1"/>
    <property type="molecule type" value="Genomic_DNA"/>
</dbReference>
<dbReference type="Proteomes" id="UP000250275">
    <property type="component" value="Unassembled WGS sequence"/>
</dbReference>
<dbReference type="AlphaFoldDB" id="A0A310S857"/>
<protein>
    <submittedName>
        <fullName evidence="1">Uncharacterized protein</fullName>
    </submittedName>
</protein>
<evidence type="ECO:0000313" key="1">
    <source>
        <dbReference type="EMBL" id="OAD54341.1"/>
    </source>
</evidence>